<keyword evidence="6 11" id="KW-0547">Nucleotide-binding</keyword>
<evidence type="ECO:0000256" key="3">
    <source>
        <dbReference type="ARBA" id="ARBA00012217"/>
    </source>
</evidence>
<evidence type="ECO:0000256" key="4">
    <source>
        <dbReference type="ARBA" id="ARBA00016460"/>
    </source>
</evidence>
<dbReference type="Proteomes" id="UP000295198">
    <property type="component" value="Unassembled WGS sequence"/>
</dbReference>
<dbReference type="SUPFAM" id="SSF56104">
    <property type="entry name" value="SAICAR synthase-like"/>
    <property type="match status" value="1"/>
</dbReference>
<reference evidence="13 14" key="1">
    <citation type="submission" date="2019-01" db="EMBL/GenBank/DDBJ databases">
        <title>Nocardioides guangzhouensis sp. nov., an actinobacterium isolated from soil.</title>
        <authorList>
            <person name="Fu Y."/>
            <person name="Cai Y."/>
            <person name="Lin Z."/>
            <person name="Chen P."/>
        </authorList>
    </citation>
    <scope>NUCLEOTIDE SEQUENCE [LARGE SCALE GENOMIC DNA]</scope>
    <source>
        <strain evidence="13 14">130</strain>
    </source>
</reference>
<evidence type="ECO:0000256" key="7">
    <source>
        <dbReference type="ARBA" id="ARBA00022755"/>
    </source>
</evidence>
<organism evidence="13 14">
    <name type="scientific">Nocardioides guangzhouensis</name>
    <dbReference type="NCBI Taxonomy" id="2497878"/>
    <lineage>
        <taxon>Bacteria</taxon>
        <taxon>Bacillati</taxon>
        <taxon>Actinomycetota</taxon>
        <taxon>Actinomycetes</taxon>
        <taxon>Propionibacteriales</taxon>
        <taxon>Nocardioidaceae</taxon>
        <taxon>Nocardioides</taxon>
    </lineage>
</organism>
<dbReference type="HAMAP" id="MF_00137">
    <property type="entry name" value="SAICAR_synth"/>
    <property type="match status" value="1"/>
</dbReference>
<dbReference type="PROSITE" id="PS01057">
    <property type="entry name" value="SAICAR_SYNTHETASE_1"/>
    <property type="match status" value="1"/>
</dbReference>
<evidence type="ECO:0000313" key="14">
    <source>
        <dbReference type="Proteomes" id="UP000295198"/>
    </source>
</evidence>
<dbReference type="RefSeq" id="WP_134716191.1">
    <property type="nucleotide sequence ID" value="NZ_SDKM01000010.1"/>
</dbReference>
<evidence type="ECO:0000256" key="9">
    <source>
        <dbReference type="ARBA" id="ARBA00030409"/>
    </source>
</evidence>
<dbReference type="PROSITE" id="PS01058">
    <property type="entry name" value="SAICAR_SYNTHETASE_2"/>
    <property type="match status" value="1"/>
</dbReference>
<dbReference type="EMBL" id="SDKM01000010">
    <property type="protein sequence ID" value="RYP86703.1"/>
    <property type="molecule type" value="Genomic_DNA"/>
</dbReference>
<evidence type="ECO:0000256" key="11">
    <source>
        <dbReference type="HAMAP-Rule" id="MF_00137"/>
    </source>
</evidence>
<accession>A0A4Q4ZF35</accession>
<evidence type="ECO:0000256" key="8">
    <source>
        <dbReference type="ARBA" id="ARBA00022840"/>
    </source>
</evidence>
<dbReference type="UniPathway" id="UPA00074">
    <property type="reaction ID" value="UER00131"/>
</dbReference>
<dbReference type="InterPro" id="IPR018236">
    <property type="entry name" value="SAICAR_synthetase_CS"/>
</dbReference>
<dbReference type="InterPro" id="IPR001636">
    <property type="entry name" value="SAICAR_synth"/>
</dbReference>
<evidence type="ECO:0000256" key="10">
    <source>
        <dbReference type="ARBA" id="ARBA00048475"/>
    </source>
</evidence>
<dbReference type="Gene3D" id="3.30.470.20">
    <property type="entry name" value="ATP-grasp fold, B domain"/>
    <property type="match status" value="1"/>
</dbReference>
<dbReference type="EC" id="6.3.2.6" evidence="3 11"/>
<dbReference type="PANTHER" id="PTHR43700">
    <property type="entry name" value="PHOSPHORIBOSYLAMINOIMIDAZOLE-SUCCINOCARBOXAMIDE SYNTHASE"/>
    <property type="match status" value="1"/>
</dbReference>
<dbReference type="GO" id="GO:0005737">
    <property type="term" value="C:cytoplasm"/>
    <property type="evidence" value="ECO:0007669"/>
    <property type="project" value="TreeGrafter"/>
</dbReference>
<feature type="domain" description="SAICAR synthetase/ADE2 N-terminal" evidence="12">
    <location>
        <begin position="16"/>
        <end position="262"/>
    </location>
</feature>
<evidence type="ECO:0000313" key="13">
    <source>
        <dbReference type="EMBL" id="RYP86703.1"/>
    </source>
</evidence>
<dbReference type="Pfam" id="PF01259">
    <property type="entry name" value="SAICAR_synt"/>
    <property type="match status" value="1"/>
</dbReference>
<dbReference type="GO" id="GO:0005524">
    <property type="term" value="F:ATP binding"/>
    <property type="evidence" value="ECO:0007669"/>
    <property type="project" value="UniProtKB-KW"/>
</dbReference>
<name>A0A4Q4ZF35_9ACTN</name>
<dbReference type="Gene3D" id="3.30.200.20">
    <property type="entry name" value="Phosphorylase Kinase, domain 1"/>
    <property type="match status" value="1"/>
</dbReference>
<dbReference type="GO" id="GO:0004639">
    <property type="term" value="F:phosphoribosylaminoimidazolesuccinocarboxamide synthase activity"/>
    <property type="evidence" value="ECO:0007669"/>
    <property type="project" value="UniProtKB-UniRule"/>
</dbReference>
<dbReference type="NCBIfam" id="TIGR00081">
    <property type="entry name" value="purC"/>
    <property type="match status" value="1"/>
</dbReference>
<evidence type="ECO:0000256" key="1">
    <source>
        <dbReference type="ARBA" id="ARBA00004672"/>
    </source>
</evidence>
<dbReference type="CDD" id="cd01414">
    <property type="entry name" value="SAICAR_synt_Sc"/>
    <property type="match status" value="1"/>
</dbReference>
<evidence type="ECO:0000259" key="12">
    <source>
        <dbReference type="Pfam" id="PF01259"/>
    </source>
</evidence>
<dbReference type="AlphaFoldDB" id="A0A4Q4ZF35"/>
<dbReference type="NCBIfam" id="NF010568">
    <property type="entry name" value="PRK13961.1"/>
    <property type="match status" value="1"/>
</dbReference>
<keyword evidence="5 11" id="KW-0436">Ligase</keyword>
<comment type="pathway">
    <text evidence="1 11">Purine metabolism; IMP biosynthesis via de novo pathway; 5-amino-1-(5-phospho-D-ribosyl)imidazole-4-carboxamide from 5-amino-1-(5-phospho-D-ribosyl)imidazole-4-carboxylate: step 1/2.</text>
</comment>
<keyword evidence="7 11" id="KW-0658">Purine biosynthesis</keyword>
<evidence type="ECO:0000256" key="6">
    <source>
        <dbReference type="ARBA" id="ARBA00022741"/>
    </source>
</evidence>
<proteinExistence type="inferred from homology"/>
<dbReference type="GO" id="GO:0006189">
    <property type="term" value="P:'de novo' IMP biosynthetic process"/>
    <property type="evidence" value="ECO:0007669"/>
    <property type="project" value="UniProtKB-UniRule"/>
</dbReference>
<evidence type="ECO:0000256" key="5">
    <source>
        <dbReference type="ARBA" id="ARBA00022598"/>
    </source>
</evidence>
<protein>
    <recommendedName>
        <fullName evidence="4 11">Phosphoribosylaminoimidazole-succinocarboxamide synthase</fullName>
        <ecNumber evidence="3 11">6.3.2.6</ecNumber>
    </recommendedName>
    <alternativeName>
        <fullName evidence="9 11">SAICAR synthetase</fullName>
    </alternativeName>
</protein>
<comment type="catalytic activity">
    <reaction evidence="10 11">
        <text>5-amino-1-(5-phospho-D-ribosyl)imidazole-4-carboxylate + L-aspartate + ATP = (2S)-2-[5-amino-1-(5-phospho-beta-D-ribosyl)imidazole-4-carboxamido]succinate + ADP + phosphate + 2 H(+)</text>
        <dbReference type="Rhea" id="RHEA:22628"/>
        <dbReference type="ChEBI" id="CHEBI:15378"/>
        <dbReference type="ChEBI" id="CHEBI:29991"/>
        <dbReference type="ChEBI" id="CHEBI:30616"/>
        <dbReference type="ChEBI" id="CHEBI:43474"/>
        <dbReference type="ChEBI" id="CHEBI:58443"/>
        <dbReference type="ChEBI" id="CHEBI:77657"/>
        <dbReference type="ChEBI" id="CHEBI:456216"/>
        <dbReference type="EC" id="6.3.2.6"/>
    </reaction>
</comment>
<comment type="caution">
    <text evidence="13">The sequence shown here is derived from an EMBL/GenBank/DDBJ whole genome shotgun (WGS) entry which is preliminary data.</text>
</comment>
<dbReference type="PANTHER" id="PTHR43700:SF1">
    <property type="entry name" value="PHOSPHORIBOSYLAMINOIMIDAZOLE-SUCCINOCARBOXAMIDE SYNTHASE"/>
    <property type="match status" value="1"/>
</dbReference>
<gene>
    <name evidence="11" type="primary">purC</name>
    <name evidence="13" type="ORF">EKO23_08550</name>
</gene>
<dbReference type="FunFam" id="3.30.470.20:FF:000015">
    <property type="entry name" value="Phosphoribosylaminoimidazole-succinocarboxamide synthase"/>
    <property type="match status" value="1"/>
</dbReference>
<sequence>MLNIPPAPEIDGAIPVHSGKVRDLYRLETGPYAGKLLMVASDRISAFDFVLETTIPDKGEILTRMSLWWFETLGVPHHVISTDVPVEVAGRAVVCEPLEMFPVECVARGYLTGSGLHDYRATGEVCGIPLPPGLEDGSRLPEPVFTPATKAELGDHDENVSFDAVVATVGAEVAAELRARTVGIYRRAEEIARAKGILLADTKLEFGRRADGEIVLADEVLTPDSSRYWPAEGWQPGRTQPSYDKQIVRNWLTSAESGWDRGSGTPPPPLPHEVVELTRARYVEAYERLTGLGW</sequence>
<keyword evidence="8 11" id="KW-0067">ATP-binding</keyword>
<dbReference type="OrthoDB" id="9801549at2"/>
<dbReference type="InterPro" id="IPR028923">
    <property type="entry name" value="SAICAR_synt/ADE2_N"/>
</dbReference>
<keyword evidence="14" id="KW-1185">Reference proteome</keyword>
<evidence type="ECO:0000256" key="2">
    <source>
        <dbReference type="ARBA" id="ARBA00010190"/>
    </source>
</evidence>
<comment type="similarity">
    <text evidence="2 11">Belongs to the SAICAR synthetase family.</text>
</comment>